<reference evidence="2 3" key="1">
    <citation type="submission" date="2014-12" db="EMBL/GenBank/DDBJ databases">
        <title>Draft genome sequence of Paenibacillus kamchatkensis strain B-2647.</title>
        <authorList>
            <person name="Karlyshev A.V."/>
            <person name="Kudryashova E.B."/>
        </authorList>
    </citation>
    <scope>NUCLEOTIDE SEQUENCE [LARGE SCALE GENOMIC DNA]</scope>
    <source>
        <strain evidence="2 3">VKM B-2647</strain>
    </source>
</reference>
<organism evidence="2 3">
    <name type="scientific">Gordoniibacillus kamchatkensis</name>
    <dbReference type="NCBI Taxonomy" id="1590651"/>
    <lineage>
        <taxon>Bacteria</taxon>
        <taxon>Bacillati</taxon>
        <taxon>Bacillota</taxon>
        <taxon>Bacilli</taxon>
        <taxon>Bacillales</taxon>
        <taxon>Paenibacillaceae</taxon>
        <taxon>Gordoniibacillus</taxon>
    </lineage>
</organism>
<evidence type="ECO:0000313" key="2">
    <source>
        <dbReference type="EMBL" id="KIL38744.1"/>
    </source>
</evidence>
<dbReference type="EMBL" id="JXAK01000052">
    <property type="protein sequence ID" value="KIL38744.1"/>
    <property type="molecule type" value="Genomic_DNA"/>
</dbReference>
<name>A0ABR5ACH2_9BACL</name>
<accession>A0ABR5ACH2</accession>
<keyword evidence="1" id="KW-0472">Membrane</keyword>
<dbReference type="Proteomes" id="UP000031967">
    <property type="component" value="Unassembled WGS sequence"/>
</dbReference>
<gene>
    <name evidence="2" type="ORF">SD70_24355</name>
</gene>
<feature type="transmembrane region" description="Helical" evidence="1">
    <location>
        <begin position="24"/>
        <end position="43"/>
    </location>
</feature>
<evidence type="ECO:0000313" key="3">
    <source>
        <dbReference type="Proteomes" id="UP000031967"/>
    </source>
</evidence>
<evidence type="ECO:0000256" key="1">
    <source>
        <dbReference type="SAM" id="Phobius"/>
    </source>
</evidence>
<keyword evidence="1" id="KW-0812">Transmembrane</keyword>
<keyword evidence="1" id="KW-1133">Transmembrane helix</keyword>
<feature type="transmembrane region" description="Helical" evidence="1">
    <location>
        <begin position="63"/>
        <end position="84"/>
    </location>
</feature>
<proteinExistence type="predicted"/>
<comment type="caution">
    <text evidence="2">The sequence shown here is derived from an EMBL/GenBank/DDBJ whole genome shotgun (WGS) entry which is preliminary data.</text>
</comment>
<keyword evidence="3" id="KW-1185">Reference proteome</keyword>
<protein>
    <submittedName>
        <fullName evidence="2">Uncharacterized protein</fullName>
    </submittedName>
</protein>
<sequence>METLYKSLEFIGTHVLLHLLLPKLAWVLVPLIAFPLAALRHWIRREESFQSSYYKTATFLYKWLKAAAMVVVIALALFLLWVFLLR</sequence>
<dbReference type="RefSeq" id="WP_041050519.1">
    <property type="nucleotide sequence ID" value="NZ_JXAK01000052.1"/>
</dbReference>